<dbReference type="OrthoDB" id="187863at2"/>
<dbReference type="EMBL" id="OBDY01000010">
    <property type="protein sequence ID" value="SNY50222.1"/>
    <property type="molecule type" value="Genomic_DNA"/>
</dbReference>
<dbReference type="RefSeq" id="WP_097322330.1">
    <property type="nucleotide sequence ID" value="NZ_OBDY01000010.1"/>
</dbReference>
<sequence length="224" mass="24685">MKRFLRENGIGLVFGVLFLIVLVGQAFAGLAQFNDAQRASGLPDIAFWRYVTSASFGVDVAENWQSEYLQFFLFIILTVWLLQKGSPESKSLDKPGRETDKEQKVGPYATPESPKWAGAGGWRTSLYSNSLGLVMGLIFAGSWLAQSIAGVAAFNEEQLSERQDPVSWGQYLLEADFWNRTLQNWQSELLAVASMAILAIFLRQRGSSQSKPVGSPHDATGVEG</sequence>
<name>A0A285IQH3_9ACTN</name>
<protein>
    <submittedName>
        <fullName evidence="3">Uncharacterized protein</fullName>
    </submittedName>
</protein>
<dbReference type="AlphaFoldDB" id="A0A285IQH3"/>
<gene>
    <name evidence="3" type="ORF">SAMN05421748_110261</name>
</gene>
<keyword evidence="4" id="KW-1185">Reference proteome</keyword>
<dbReference type="Proteomes" id="UP000219612">
    <property type="component" value="Unassembled WGS sequence"/>
</dbReference>
<keyword evidence="2" id="KW-0812">Transmembrane</keyword>
<reference evidence="3 4" key="1">
    <citation type="submission" date="2017-09" db="EMBL/GenBank/DDBJ databases">
        <authorList>
            <person name="Ehlers B."/>
            <person name="Leendertz F.H."/>
        </authorList>
    </citation>
    <scope>NUCLEOTIDE SEQUENCE [LARGE SCALE GENOMIC DNA]</scope>
    <source>
        <strain evidence="3 4">CGMCC 4.6857</strain>
    </source>
</reference>
<accession>A0A285IQH3</accession>
<evidence type="ECO:0000256" key="1">
    <source>
        <dbReference type="SAM" id="MobiDB-lite"/>
    </source>
</evidence>
<organism evidence="3 4">
    <name type="scientific">Paractinoplanes atraurantiacus</name>
    <dbReference type="NCBI Taxonomy" id="1036182"/>
    <lineage>
        <taxon>Bacteria</taxon>
        <taxon>Bacillati</taxon>
        <taxon>Actinomycetota</taxon>
        <taxon>Actinomycetes</taxon>
        <taxon>Micromonosporales</taxon>
        <taxon>Micromonosporaceae</taxon>
        <taxon>Paractinoplanes</taxon>
    </lineage>
</organism>
<evidence type="ECO:0000313" key="3">
    <source>
        <dbReference type="EMBL" id="SNY50222.1"/>
    </source>
</evidence>
<evidence type="ECO:0000313" key="4">
    <source>
        <dbReference type="Proteomes" id="UP000219612"/>
    </source>
</evidence>
<dbReference type="InterPro" id="IPR046657">
    <property type="entry name" value="DUF6766"/>
</dbReference>
<feature type="compositionally biased region" description="Basic and acidic residues" evidence="1">
    <location>
        <begin position="90"/>
        <end position="104"/>
    </location>
</feature>
<feature type="region of interest" description="Disordered" evidence="1">
    <location>
        <begin position="87"/>
        <end position="112"/>
    </location>
</feature>
<evidence type="ECO:0000256" key="2">
    <source>
        <dbReference type="SAM" id="Phobius"/>
    </source>
</evidence>
<feature type="transmembrane region" description="Helical" evidence="2">
    <location>
        <begin position="131"/>
        <end position="154"/>
    </location>
</feature>
<dbReference type="Pfam" id="PF20554">
    <property type="entry name" value="DUF6766"/>
    <property type="match status" value="1"/>
</dbReference>
<keyword evidence="2" id="KW-1133">Transmembrane helix</keyword>
<keyword evidence="2" id="KW-0472">Membrane</keyword>
<proteinExistence type="predicted"/>